<dbReference type="AlphaFoldDB" id="A0A9P0HDC9"/>
<evidence type="ECO:0000313" key="1">
    <source>
        <dbReference type="EMBL" id="CAH1400273.1"/>
    </source>
</evidence>
<sequence>MRGAPDLSRPVHPRPGSLGNCKYSQGRYHWPVFPTCRRSDFQLCRQVNESPLQRAVDSVSVLVISCQQLPAYSSPHWTGTVPNTGEARHHRNPAFGRNRGRPEGVLYVTRVLLKRSLRRGSDEEGAMILLAVCPSSPNFFLLRLMVYQCLI</sequence>
<accession>A0A9P0HDC9</accession>
<dbReference type="Proteomes" id="UP001152798">
    <property type="component" value="Chromosome 4"/>
</dbReference>
<protein>
    <submittedName>
        <fullName evidence="1">Uncharacterized protein</fullName>
    </submittedName>
</protein>
<proteinExistence type="predicted"/>
<evidence type="ECO:0000313" key="2">
    <source>
        <dbReference type="Proteomes" id="UP001152798"/>
    </source>
</evidence>
<reference evidence="1" key="1">
    <citation type="submission" date="2022-01" db="EMBL/GenBank/DDBJ databases">
        <authorList>
            <person name="King R."/>
        </authorList>
    </citation>
    <scope>NUCLEOTIDE SEQUENCE</scope>
</reference>
<gene>
    <name evidence="1" type="ORF">NEZAVI_LOCUS9553</name>
</gene>
<organism evidence="1 2">
    <name type="scientific">Nezara viridula</name>
    <name type="common">Southern green stink bug</name>
    <name type="synonym">Cimex viridulus</name>
    <dbReference type="NCBI Taxonomy" id="85310"/>
    <lineage>
        <taxon>Eukaryota</taxon>
        <taxon>Metazoa</taxon>
        <taxon>Ecdysozoa</taxon>
        <taxon>Arthropoda</taxon>
        <taxon>Hexapoda</taxon>
        <taxon>Insecta</taxon>
        <taxon>Pterygota</taxon>
        <taxon>Neoptera</taxon>
        <taxon>Paraneoptera</taxon>
        <taxon>Hemiptera</taxon>
        <taxon>Heteroptera</taxon>
        <taxon>Panheteroptera</taxon>
        <taxon>Pentatomomorpha</taxon>
        <taxon>Pentatomoidea</taxon>
        <taxon>Pentatomidae</taxon>
        <taxon>Pentatominae</taxon>
        <taxon>Nezara</taxon>
    </lineage>
</organism>
<keyword evidence="2" id="KW-1185">Reference proteome</keyword>
<name>A0A9P0HDC9_NEZVI</name>
<dbReference type="EMBL" id="OV725080">
    <property type="protein sequence ID" value="CAH1400273.1"/>
    <property type="molecule type" value="Genomic_DNA"/>
</dbReference>